<evidence type="ECO:0000256" key="1">
    <source>
        <dbReference type="ARBA" id="ARBA00004141"/>
    </source>
</evidence>
<evidence type="ECO:0000256" key="5">
    <source>
        <dbReference type="SAM" id="Phobius"/>
    </source>
</evidence>
<dbReference type="Proteomes" id="UP000006878">
    <property type="component" value="Chromosome"/>
</dbReference>
<organism evidence="7 8">
    <name type="scientific">Glutamicibacter arilaitensis (strain DSM 16368 / CIP 108037 / IAM 15318 / JCM 13566 / NCIMB 14258 / Re117)</name>
    <name type="common">Arthrobacter arilaitensis</name>
    <dbReference type="NCBI Taxonomy" id="861360"/>
    <lineage>
        <taxon>Bacteria</taxon>
        <taxon>Bacillati</taxon>
        <taxon>Actinomycetota</taxon>
        <taxon>Actinomycetes</taxon>
        <taxon>Micrococcales</taxon>
        <taxon>Micrococcaceae</taxon>
        <taxon>Glutamicibacter</taxon>
    </lineage>
</organism>
<dbReference type="EMBL" id="FQ311875">
    <property type="protein sequence ID" value="CBT75602.1"/>
    <property type="molecule type" value="Genomic_DNA"/>
</dbReference>
<evidence type="ECO:0000256" key="4">
    <source>
        <dbReference type="ARBA" id="ARBA00023136"/>
    </source>
</evidence>
<keyword evidence="4 5" id="KW-0472">Membrane</keyword>
<feature type="transmembrane region" description="Helical" evidence="5">
    <location>
        <begin position="106"/>
        <end position="127"/>
    </location>
</feature>
<feature type="transmembrane region" description="Helical" evidence="5">
    <location>
        <begin position="287"/>
        <end position="307"/>
    </location>
</feature>
<feature type="transmembrane region" description="Helical" evidence="5">
    <location>
        <begin position="58"/>
        <end position="75"/>
    </location>
</feature>
<dbReference type="GeneID" id="303184988"/>
<feature type="transmembrane region" description="Helical" evidence="5">
    <location>
        <begin position="362"/>
        <end position="385"/>
    </location>
</feature>
<gene>
    <name evidence="7" type="ordered locus">AARI_13930</name>
</gene>
<protein>
    <submittedName>
        <fullName evidence="7">Hypothetical membrane protein</fullName>
    </submittedName>
</protein>
<reference evidence="8" key="2">
    <citation type="submission" date="2010-07" db="EMBL/GenBank/DDBJ databases">
        <title>Complete genome sequence of Arthrobacter arilaitensis (strain DSM 16368 / CIP 108037 / JCM 13566 / Re117).</title>
        <authorList>
            <person name="Genoscope."/>
        </authorList>
    </citation>
    <scope>NUCLEOTIDE SEQUENCE [LARGE SCALE GENOMIC DNA]</scope>
    <source>
        <strain evidence="8">DSM 16368 / CIP 108037 / IAM 15318 / JCM 13566 / Re117</strain>
    </source>
</reference>
<comment type="subcellular location">
    <subcellularLocation>
        <location evidence="1">Membrane</location>
        <topology evidence="1">Multi-pass membrane protein</topology>
    </subcellularLocation>
</comment>
<evidence type="ECO:0000256" key="2">
    <source>
        <dbReference type="ARBA" id="ARBA00022692"/>
    </source>
</evidence>
<keyword evidence="3 5" id="KW-1133">Transmembrane helix</keyword>
<feature type="transmembrane region" description="Helical" evidence="5">
    <location>
        <begin position="139"/>
        <end position="162"/>
    </location>
</feature>
<evidence type="ECO:0000259" key="6">
    <source>
        <dbReference type="Pfam" id="PF04932"/>
    </source>
</evidence>
<feature type="domain" description="O-antigen ligase-related" evidence="6">
    <location>
        <begin position="247"/>
        <end position="378"/>
    </location>
</feature>
<evidence type="ECO:0000256" key="3">
    <source>
        <dbReference type="ARBA" id="ARBA00022989"/>
    </source>
</evidence>
<keyword evidence="2 5" id="KW-0812">Transmembrane</keyword>
<name>A0ABM9PWF7_GLUAR</name>
<dbReference type="InterPro" id="IPR007016">
    <property type="entry name" value="O-antigen_ligase-rel_domated"/>
</dbReference>
<evidence type="ECO:0000313" key="8">
    <source>
        <dbReference type="Proteomes" id="UP000006878"/>
    </source>
</evidence>
<feature type="transmembrane region" description="Helical" evidence="5">
    <location>
        <begin position="82"/>
        <end position="100"/>
    </location>
</feature>
<dbReference type="PANTHER" id="PTHR37422:SF13">
    <property type="entry name" value="LIPOPOLYSACCHARIDE BIOSYNTHESIS PROTEIN PA4999-RELATED"/>
    <property type="match status" value="1"/>
</dbReference>
<sequence length="441" mass="48199">MNNSFGDEEKSGLARAQLNSPALVTIDAVGRKSLPAWPFAVAFVGYPVLWVLGLGDTGWPMIAVYMVILLAKLVHGPKVPKAFGIWLLFMLWALCSALMLDSAGRIAGFAFRYSLYLAATVVFIYAYNARINLNAQRVLGILTAMWYFTVIGGIAGLLFPVFELRTVLSYVLPQGLLSNEMIHEMAFRSLTQYNPNPDAYVISAPRPSAPFLYANSWGNVYSVLTPAVLVYLGMVRRTKRFWWIGASVLVSLIPAFLTLNRGMFLAMGIALAYVGVRAIMVGNMRVLGAMLGLGLVAAIAVTTLPVMERLDERTSKVSSVETRENLYIETFDRTLQSPALGYGAPRPSIHPGAPSAGTQGQFWMVLFAHGFPGAILFVGWFAWIFGKTFKRTDKLGLLSNTVALITIIEIFYYGILTTGLVVVMTLAAIALREKPGGTPSE</sequence>
<feature type="transmembrane region" description="Helical" evidence="5">
    <location>
        <begin position="241"/>
        <end position="257"/>
    </location>
</feature>
<dbReference type="RefSeq" id="WP_013348743.1">
    <property type="nucleotide sequence ID" value="NC_014550.1"/>
</dbReference>
<keyword evidence="8" id="KW-1185">Reference proteome</keyword>
<feature type="transmembrane region" description="Helical" evidence="5">
    <location>
        <begin position="216"/>
        <end position="234"/>
    </location>
</feature>
<evidence type="ECO:0000313" key="7">
    <source>
        <dbReference type="EMBL" id="CBT75602.1"/>
    </source>
</evidence>
<reference evidence="8" key="1">
    <citation type="journal article" date="2010" name="PLoS ONE">
        <title>The Arthrobacter arilaitensis Re117 genome sequence reveals its genetic adaptation to the surface of cheese.</title>
        <authorList>
            <person name="Monnet C."/>
            <person name="Loux V."/>
            <person name="Gibrat J.F."/>
            <person name="Spinnler E."/>
            <person name="Barbe V."/>
            <person name="Vacherie B."/>
            <person name="Gavory F."/>
            <person name="Gourbeyre E."/>
            <person name="Siguier P."/>
            <person name="Chandler M."/>
            <person name="Elleuch R."/>
            <person name="Irlinger F."/>
            <person name="Vallaeys T."/>
        </authorList>
    </citation>
    <scope>NUCLEOTIDE SEQUENCE</scope>
    <source>
        <strain evidence="8">DSM 16368 / CIP 108037 / IAM 15318 / JCM 13566 / Re117</strain>
    </source>
</reference>
<proteinExistence type="predicted"/>
<dbReference type="InterPro" id="IPR051533">
    <property type="entry name" value="WaaL-like"/>
</dbReference>
<accession>A0ABM9PWF7</accession>
<feature type="transmembrane region" description="Helical" evidence="5">
    <location>
        <begin position="263"/>
        <end position="280"/>
    </location>
</feature>
<feature type="transmembrane region" description="Helical" evidence="5">
    <location>
        <begin position="397"/>
        <end position="430"/>
    </location>
</feature>
<dbReference type="PANTHER" id="PTHR37422">
    <property type="entry name" value="TEICHURONIC ACID BIOSYNTHESIS PROTEIN TUAE"/>
    <property type="match status" value="1"/>
</dbReference>
<dbReference type="Pfam" id="PF04932">
    <property type="entry name" value="Wzy_C"/>
    <property type="match status" value="1"/>
</dbReference>